<protein>
    <submittedName>
        <fullName evidence="2">DUF3429 domain-containing protein</fullName>
    </submittedName>
</protein>
<accession>A0A4Q2U523</accession>
<comment type="caution">
    <text evidence="2">The sequence shown here is derived from an EMBL/GenBank/DDBJ whole genome shotgun (WGS) entry which is preliminary data.</text>
</comment>
<feature type="transmembrane region" description="Helical" evidence="1">
    <location>
        <begin position="25"/>
        <end position="45"/>
    </location>
</feature>
<dbReference type="Proteomes" id="UP000290759">
    <property type="component" value="Unassembled WGS sequence"/>
</dbReference>
<feature type="transmembrane region" description="Helical" evidence="1">
    <location>
        <begin position="57"/>
        <end position="77"/>
    </location>
</feature>
<dbReference type="RefSeq" id="WP_129226977.1">
    <property type="nucleotide sequence ID" value="NZ_QYBB01000012.1"/>
</dbReference>
<keyword evidence="1" id="KW-0812">Transmembrane</keyword>
<keyword evidence="3" id="KW-1185">Reference proteome</keyword>
<organism evidence="2 3">
    <name type="scientific">Lichenibacterium minor</name>
    <dbReference type="NCBI Taxonomy" id="2316528"/>
    <lineage>
        <taxon>Bacteria</taxon>
        <taxon>Pseudomonadati</taxon>
        <taxon>Pseudomonadota</taxon>
        <taxon>Alphaproteobacteria</taxon>
        <taxon>Hyphomicrobiales</taxon>
        <taxon>Lichenihabitantaceae</taxon>
        <taxon>Lichenibacterium</taxon>
    </lineage>
</organism>
<evidence type="ECO:0000313" key="2">
    <source>
        <dbReference type="EMBL" id="RYC31679.1"/>
    </source>
</evidence>
<evidence type="ECO:0000256" key="1">
    <source>
        <dbReference type="SAM" id="Phobius"/>
    </source>
</evidence>
<dbReference type="EMBL" id="QYBB01000012">
    <property type="protein sequence ID" value="RYC31679.1"/>
    <property type="molecule type" value="Genomic_DNA"/>
</dbReference>
<keyword evidence="1" id="KW-1133">Transmembrane helix</keyword>
<dbReference type="AlphaFoldDB" id="A0A4Q2U523"/>
<dbReference type="PANTHER" id="PTHR15887">
    <property type="entry name" value="TRANSMEMBRANE PROTEIN 69"/>
    <property type="match status" value="1"/>
</dbReference>
<feature type="transmembrane region" description="Helical" evidence="1">
    <location>
        <begin position="143"/>
        <end position="160"/>
    </location>
</feature>
<keyword evidence="1" id="KW-0472">Membrane</keyword>
<proteinExistence type="predicted"/>
<name>A0A4Q2U523_9HYPH</name>
<reference evidence="2 3" key="2">
    <citation type="submission" date="2019-02" db="EMBL/GenBank/DDBJ databases">
        <title>'Lichenibacterium ramalinii' gen. nov. sp. nov., 'Lichenibacterium minor' gen. nov. sp. nov.</title>
        <authorList>
            <person name="Pankratov T."/>
        </authorList>
    </citation>
    <scope>NUCLEOTIDE SEQUENCE [LARGE SCALE GENOMIC DNA]</scope>
    <source>
        <strain evidence="2 3">RmlP026</strain>
    </source>
</reference>
<dbReference type="PANTHER" id="PTHR15887:SF1">
    <property type="entry name" value="TRANSMEMBRANE PROTEIN 69"/>
    <property type="match status" value="1"/>
</dbReference>
<dbReference type="OrthoDB" id="5297436at2"/>
<feature type="transmembrane region" description="Helical" evidence="1">
    <location>
        <begin position="111"/>
        <end position="131"/>
    </location>
</feature>
<dbReference type="InterPro" id="IPR021836">
    <property type="entry name" value="DUF3429"/>
</dbReference>
<sequence>MTPGTDPAASAAAAPAAGGNPPLPFLLGLSGLVPFWGLALAKATGWPHAIPAGEVDAMLATYAATILSFLGGIRWGVAVAAAGRPRVATDFVFGVTPQLFAWGALVLPDPWRFWVLGIGVLALGPIDRNLVARGLAPDWFGRLRMILSLGAGAALFVAALS</sequence>
<dbReference type="Pfam" id="PF11911">
    <property type="entry name" value="DUF3429"/>
    <property type="match status" value="1"/>
</dbReference>
<reference evidence="2 3" key="1">
    <citation type="submission" date="2018-12" db="EMBL/GenBank/DDBJ databases">
        <authorList>
            <person name="Grouzdev D.S."/>
            <person name="Krutkina M.S."/>
        </authorList>
    </citation>
    <scope>NUCLEOTIDE SEQUENCE [LARGE SCALE GENOMIC DNA]</scope>
    <source>
        <strain evidence="2 3">RmlP026</strain>
    </source>
</reference>
<evidence type="ECO:0000313" key="3">
    <source>
        <dbReference type="Proteomes" id="UP000290759"/>
    </source>
</evidence>
<gene>
    <name evidence="2" type="ORF">D3273_12435</name>
</gene>